<feature type="compositionally biased region" description="Polar residues" evidence="1">
    <location>
        <begin position="103"/>
        <end position="113"/>
    </location>
</feature>
<dbReference type="AlphaFoldDB" id="A0A8H7J6H0"/>
<comment type="caution">
    <text evidence="2">The sequence shown here is derived from an EMBL/GenBank/DDBJ whole genome shotgun (WGS) entry which is preliminary data.</text>
</comment>
<accession>A0A8H7J6H0</accession>
<protein>
    <submittedName>
        <fullName evidence="2">Uncharacterized protein</fullName>
    </submittedName>
</protein>
<organism evidence="2 3">
    <name type="scientific">Ascochyta lentis</name>
    <dbReference type="NCBI Taxonomy" id="205686"/>
    <lineage>
        <taxon>Eukaryota</taxon>
        <taxon>Fungi</taxon>
        <taxon>Dikarya</taxon>
        <taxon>Ascomycota</taxon>
        <taxon>Pezizomycotina</taxon>
        <taxon>Dothideomycetes</taxon>
        <taxon>Pleosporomycetidae</taxon>
        <taxon>Pleosporales</taxon>
        <taxon>Pleosporineae</taxon>
        <taxon>Didymellaceae</taxon>
        <taxon>Ascochyta</taxon>
    </lineage>
</organism>
<dbReference type="OrthoDB" id="2143914at2759"/>
<gene>
    <name evidence="2" type="ORF">EKO04_005140</name>
</gene>
<sequence length="253" mass="28184">MRWIQKSVAVYLGHQNKSDQFLRAAVSEMGKNWSQISDRYFPNRSPLSLSNRYTSFEQHSKDTTPLASQEQPHNSSVVEKTSKSTPPPNNVSNMDSNMDSNPEASNTLVPSSLSSQTDIIDRSHFNKALDGSELQFQWEDVPYDFAYDGMLLPNLEPSSSVDTALSQHCVPYLVNDLSPDAHILSTDIQITDSSIHTVQCQEGNHAPSSVSSQRSPSGTAKSVLVLENLDDETRDAVLRVIWSKKSRTTLRLE</sequence>
<reference evidence="2" key="1">
    <citation type="submission" date="2018-12" db="EMBL/GenBank/DDBJ databases">
        <authorList>
            <person name="Syme R.A."/>
            <person name="Farfan-Caceres L."/>
            <person name="Lichtenzveig J."/>
        </authorList>
    </citation>
    <scope>NUCLEOTIDE SEQUENCE</scope>
    <source>
        <strain evidence="2">Al4</strain>
    </source>
</reference>
<dbReference type="CDD" id="cd00167">
    <property type="entry name" value="SANT"/>
    <property type="match status" value="1"/>
</dbReference>
<name>A0A8H7J6H0_9PLEO</name>
<evidence type="ECO:0000256" key="1">
    <source>
        <dbReference type="SAM" id="MobiDB-lite"/>
    </source>
</evidence>
<dbReference type="InterPro" id="IPR009057">
    <property type="entry name" value="Homeodomain-like_sf"/>
</dbReference>
<evidence type="ECO:0000313" key="2">
    <source>
        <dbReference type="EMBL" id="KAF9697475.1"/>
    </source>
</evidence>
<keyword evidence="3" id="KW-1185">Reference proteome</keyword>
<feature type="compositionally biased region" description="Low complexity" evidence="1">
    <location>
        <begin position="90"/>
        <end position="102"/>
    </location>
</feature>
<dbReference type="EMBL" id="RZGK01000008">
    <property type="protein sequence ID" value="KAF9697475.1"/>
    <property type="molecule type" value="Genomic_DNA"/>
</dbReference>
<feature type="region of interest" description="Disordered" evidence="1">
    <location>
        <begin position="56"/>
        <end position="113"/>
    </location>
</feature>
<feature type="compositionally biased region" description="Polar residues" evidence="1">
    <location>
        <begin position="56"/>
        <end position="79"/>
    </location>
</feature>
<dbReference type="Proteomes" id="UP000651452">
    <property type="component" value="Unassembled WGS sequence"/>
</dbReference>
<proteinExistence type="predicted"/>
<dbReference type="Pfam" id="PF13921">
    <property type="entry name" value="Myb_DNA-bind_6"/>
    <property type="match status" value="1"/>
</dbReference>
<reference evidence="2" key="2">
    <citation type="submission" date="2020-09" db="EMBL/GenBank/DDBJ databases">
        <title>Reference genome assembly for Australian Ascochyta lentis isolate Al4.</title>
        <authorList>
            <person name="Lee R.C."/>
            <person name="Farfan-Caceres L.M."/>
            <person name="Debler J.W."/>
            <person name="Williams A.H."/>
            <person name="Henares B.M."/>
        </authorList>
    </citation>
    <scope>NUCLEOTIDE SEQUENCE</scope>
    <source>
        <strain evidence="2">Al4</strain>
    </source>
</reference>
<dbReference type="InterPro" id="IPR001005">
    <property type="entry name" value="SANT/Myb"/>
</dbReference>
<evidence type="ECO:0000313" key="3">
    <source>
        <dbReference type="Proteomes" id="UP000651452"/>
    </source>
</evidence>
<dbReference type="Gene3D" id="1.10.10.60">
    <property type="entry name" value="Homeodomain-like"/>
    <property type="match status" value="1"/>
</dbReference>
<dbReference type="SUPFAM" id="SSF46689">
    <property type="entry name" value="Homeodomain-like"/>
    <property type="match status" value="1"/>
</dbReference>